<dbReference type="AlphaFoldDB" id="A0A6C0HE53"/>
<accession>A0A6C0HE53</accession>
<reference evidence="2" key="1">
    <citation type="journal article" date="2020" name="Nature">
        <title>Giant virus diversity and host interactions through global metagenomics.</title>
        <authorList>
            <person name="Schulz F."/>
            <person name="Roux S."/>
            <person name="Paez-Espino D."/>
            <person name="Jungbluth S."/>
            <person name="Walsh D.A."/>
            <person name="Denef V.J."/>
            <person name="McMahon K.D."/>
            <person name="Konstantinidis K.T."/>
            <person name="Eloe-Fadrosh E.A."/>
            <person name="Kyrpides N.C."/>
            <person name="Woyke T."/>
        </authorList>
    </citation>
    <scope>NUCLEOTIDE SEQUENCE</scope>
    <source>
        <strain evidence="2">GVMAG-M-3300023179-97</strain>
    </source>
</reference>
<name>A0A6C0HE53_9ZZZZ</name>
<feature type="region of interest" description="Disordered" evidence="1">
    <location>
        <begin position="49"/>
        <end position="82"/>
    </location>
</feature>
<sequence>MWQRLLIGIFLAATAYYVIKFFSNETFMDSVPEQAPPIRESSAQYVTGPVSSAGPSHPNIAPPPSMPPVMSASPEARDPYDTTYEDIHAPEQLRYPERSFSPGIVPHQTENNVANGLAGTTSNTSQAIQTFSPEFVTNGGTFFGAVSANEDENPNYSAF</sequence>
<proteinExistence type="predicted"/>
<evidence type="ECO:0000313" key="2">
    <source>
        <dbReference type="EMBL" id="QHT78878.1"/>
    </source>
</evidence>
<protein>
    <submittedName>
        <fullName evidence="2">Uncharacterized protein</fullName>
    </submittedName>
</protein>
<evidence type="ECO:0000256" key="1">
    <source>
        <dbReference type="SAM" id="MobiDB-lite"/>
    </source>
</evidence>
<organism evidence="2">
    <name type="scientific">viral metagenome</name>
    <dbReference type="NCBI Taxonomy" id="1070528"/>
    <lineage>
        <taxon>unclassified sequences</taxon>
        <taxon>metagenomes</taxon>
        <taxon>organismal metagenomes</taxon>
    </lineage>
</organism>
<dbReference type="EMBL" id="MN739942">
    <property type="protein sequence ID" value="QHT78878.1"/>
    <property type="molecule type" value="Genomic_DNA"/>
</dbReference>